<keyword evidence="5" id="KW-1133">Transmembrane helix</keyword>
<comment type="caution">
    <text evidence="6">The sequence shown here is derived from an EMBL/GenBank/DDBJ whole genome shotgun (WGS) entry which is preliminary data.</text>
</comment>
<evidence type="ECO:0000256" key="3">
    <source>
        <dbReference type="ARBA" id="ARBA00022578"/>
    </source>
</evidence>
<keyword evidence="5" id="KW-0812">Transmembrane</keyword>
<evidence type="ECO:0008006" key="7">
    <source>
        <dbReference type="Google" id="ProtNLM"/>
    </source>
</evidence>
<protein>
    <recommendedName>
        <fullName evidence="7">IS1 transposase</fullName>
    </recommendedName>
</protein>
<evidence type="ECO:0000256" key="2">
    <source>
        <dbReference type="ARBA" id="ARBA00008841"/>
    </source>
</evidence>
<gene>
    <name evidence="6" type="ORF">EZS27_015183</name>
</gene>
<reference evidence="6" key="1">
    <citation type="submission" date="2019-03" db="EMBL/GenBank/DDBJ databases">
        <title>Single cell metagenomics reveals metabolic interactions within the superorganism composed of flagellate Streblomastix strix and complex community of Bacteroidetes bacteria on its surface.</title>
        <authorList>
            <person name="Treitli S.C."/>
            <person name="Kolisko M."/>
            <person name="Husnik F."/>
            <person name="Keeling P."/>
            <person name="Hampl V."/>
        </authorList>
    </citation>
    <scope>NUCLEOTIDE SEQUENCE</scope>
    <source>
        <strain evidence="6">STM</strain>
    </source>
</reference>
<dbReference type="Pfam" id="PF03400">
    <property type="entry name" value="DDE_Tnp_IS1"/>
    <property type="match status" value="1"/>
</dbReference>
<evidence type="ECO:0000256" key="1">
    <source>
        <dbReference type="ARBA" id="ARBA00004091"/>
    </source>
</evidence>
<evidence type="ECO:0000313" key="6">
    <source>
        <dbReference type="EMBL" id="KAA6336689.1"/>
    </source>
</evidence>
<dbReference type="PANTHER" id="PTHR33293">
    <property type="entry name" value="INSERTION ELEMENT IS1 1 PROTEIN INSB-RELATED"/>
    <property type="match status" value="1"/>
</dbReference>
<dbReference type="GO" id="GO:0006313">
    <property type="term" value="P:DNA transposition"/>
    <property type="evidence" value="ECO:0007669"/>
    <property type="project" value="InterPro"/>
</dbReference>
<dbReference type="GO" id="GO:0004803">
    <property type="term" value="F:transposase activity"/>
    <property type="evidence" value="ECO:0007669"/>
    <property type="project" value="InterPro"/>
</dbReference>
<feature type="transmembrane region" description="Helical" evidence="5">
    <location>
        <begin position="160"/>
        <end position="178"/>
    </location>
</feature>
<dbReference type="NCBIfam" id="NF033558">
    <property type="entry name" value="transpos_IS1"/>
    <property type="match status" value="1"/>
</dbReference>
<comment type="function">
    <text evidence="1">Absolutely required for transposition of IS1.</text>
</comment>
<sequence>MLVRGIGIRDSSEIQEVSVRKVLSVLVNSHYLLTPRKSYYPCPEVDEFWTYVGNKGKKYWLIYAYEPQSGEVVAYVGGKRDLKTAKRLKEKLLKLGISFGCVCRDDWQSFITAFKEDNHVIGKSHTVGIEGNNSRLRHRIGRAFRKTCRFSKKLFNHLKAFRLAFFYINLWICIKSILSASPSNIGRCCRKYAF</sequence>
<proteinExistence type="inferred from homology"/>
<keyword evidence="3" id="KW-0815">Transposition</keyword>
<evidence type="ECO:0000256" key="4">
    <source>
        <dbReference type="ARBA" id="ARBA00023172"/>
    </source>
</evidence>
<evidence type="ECO:0000256" key="5">
    <source>
        <dbReference type="SAM" id="Phobius"/>
    </source>
</evidence>
<dbReference type="InterPro" id="IPR051354">
    <property type="entry name" value="Transposase_27_IS1"/>
</dbReference>
<dbReference type="InterPro" id="IPR005063">
    <property type="entry name" value="Transposase_27"/>
</dbReference>
<dbReference type="EMBL" id="SNRY01000770">
    <property type="protein sequence ID" value="KAA6336689.1"/>
    <property type="molecule type" value="Genomic_DNA"/>
</dbReference>
<dbReference type="GO" id="GO:0003677">
    <property type="term" value="F:DNA binding"/>
    <property type="evidence" value="ECO:0007669"/>
    <property type="project" value="InterPro"/>
</dbReference>
<keyword evidence="4" id="KW-0233">DNA recombination</keyword>
<dbReference type="AlphaFoldDB" id="A0A5J4RSH7"/>
<comment type="similarity">
    <text evidence="2">Belongs to the transposase 27 family.</text>
</comment>
<keyword evidence="5" id="KW-0472">Membrane</keyword>
<organism evidence="6">
    <name type="scientific">termite gut metagenome</name>
    <dbReference type="NCBI Taxonomy" id="433724"/>
    <lineage>
        <taxon>unclassified sequences</taxon>
        <taxon>metagenomes</taxon>
        <taxon>organismal metagenomes</taxon>
    </lineage>
</organism>
<accession>A0A5J4RSH7</accession>
<dbReference type="PANTHER" id="PTHR33293:SF1">
    <property type="entry name" value="INSERTION ELEMENT IS1 1 PROTEIN INSB-RELATED"/>
    <property type="match status" value="1"/>
</dbReference>
<name>A0A5J4RSH7_9ZZZZ</name>